<keyword evidence="3" id="KW-0472">Membrane</keyword>
<dbReference type="Gene3D" id="2.30.39.10">
    <property type="entry name" value="Alpha-1-antitrypsin, domain 1"/>
    <property type="match status" value="2"/>
</dbReference>
<reference evidence="5" key="1">
    <citation type="submission" date="2022-01" db="EMBL/GenBank/DDBJ databases">
        <title>Genome Sequence Resource for Two Populations of Ditylenchus destructor, the Migratory Endoparasitic Phytonematode.</title>
        <authorList>
            <person name="Zhang H."/>
            <person name="Lin R."/>
            <person name="Xie B."/>
        </authorList>
    </citation>
    <scope>NUCLEOTIDE SEQUENCE</scope>
    <source>
        <strain evidence="5">BazhouSP</strain>
    </source>
</reference>
<dbReference type="AlphaFoldDB" id="A0AAD4MQA4"/>
<organism evidence="5 6">
    <name type="scientific">Ditylenchus destructor</name>
    <dbReference type="NCBI Taxonomy" id="166010"/>
    <lineage>
        <taxon>Eukaryota</taxon>
        <taxon>Metazoa</taxon>
        <taxon>Ecdysozoa</taxon>
        <taxon>Nematoda</taxon>
        <taxon>Chromadorea</taxon>
        <taxon>Rhabditida</taxon>
        <taxon>Tylenchina</taxon>
        <taxon>Tylenchomorpha</taxon>
        <taxon>Sphaerularioidea</taxon>
        <taxon>Anguinidae</taxon>
        <taxon>Anguininae</taxon>
        <taxon>Ditylenchus</taxon>
    </lineage>
</organism>
<keyword evidence="5" id="KW-0722">Serine protease inhibitor</keyword>
<evidence type="ECO:0000313" key="6">
    <source>
        <dbReference type="Proteomes" id="UP001201812"/>
    </source>
</evidence>
<dbReference type="CDD" id="cd00172">
    <property type="entry name" value="serpin"/>
    <property type="match status" value="1"/>
</dbReference>
<comment type="caution">
    <text evidence="5">The sequence shown here is derived from an EMBL/GenBank/DDBJ whole genome shotgun (WGS) entry which is preliminary data.</text>
</comment>
<keyword evidence="3" id="KW-1133">Transmembrane helix</keyword>
<accession>A0AAD4MQA4</accession>
<evidence type="ECO:0000256" key="3">
    <source>
        <dbReference type="SAM" id="Phobius"/>
    </source>
</evidence>
<proteinExistence type="inferred from homology"/>
<dbReference type="PANTHER" id="PTHR11461">
    <property type="entry name" value="SERINE PROTEASE INHIBITOR, SERPIN"/>
    <property type="match status" value="1"/>
</dbReference>
<dbReference type="InterPro" id="IPR042185">
    <property type="entry name" value="Serpin_sf_2"/>
</dbReference>
<dbReference type="InterPro" id="IPR023796">
    <property type="entry name" value="Serpin_dom"/>
</dbReference>
<keyword evidence="5" id="KW-0646">Protease inhibitor</keyword>
<evidence type="ECO:0000256" key="1">
    <source>
        <dbReference type="ARBA" id="ARBA00009500"/>
    </source>
</evidence>
<keyword evidence="3" id="KW-0812">Transmembrane</keyword>
<dbReference type="EMBL" id="JAKKPZ010000083">
    <property type="protein sequence ID" value="KAI1703374.1"/>
    <property type="molecule type" value="Genomic_DNA"/>
</dbReference>
<dbReference type="GO" id="GO:0004867">
    <property type="term" value="F:serine-type endopeptidase inhibitor activity"/>
    <property type="evidence" value="ECO:0007669"/>
    <property type="project" value="UniProtKB-KW"/>
</dbReference>
<keyword evidence="6" id="KW-1185">Reference proteome</keyword>
<feature type="domain" description="Serpin" evidence="4">
    <location>
        <begin position="10"/>
        <end position="409"/>
    </location>
</feature>
<gene>
    <name evidence="5" type="ORF">DdX_14912</name>
</gene>
<protein>
    <submittedName>
        <fullName evidence="5">Serpin (Serine protease inhibitor) domain-containing protein</fullName>
    </submittedName>
</protein>
<dbReference type="Gene3D" id="3.30.497.10">
    <property type="entry name" value="Antithrombin, subunit I, domain 2"/>
    <property type="match status" value="1"/>
</dbReference>
<dbReference type="SUPFAM" id="SSF56574">
    <property type="entry name" value="Serpins"/>
    <property type="match status" value="1"/>
</dbReference>
<dbReference type="GO" id="GO:0005615">
    <property type="term" value="C:extracellular space"/>
    <property type="evidence" value="ECO:0007669"/>
    <property type="project" value="InterPro"/>
</dbReference>
<evidence type="ECO:0000259" key="4">
    <source>
        <dbReference type="SMART" id="SM00093"/>
    </source>
</evidence>
<dbReference type="InterPro" id="IPR036186">
    <property type="entry name" value="Serpin_sf"/>
</dbReference>
<evidence type="ECO:0000256" key="2">
    <source>
        <dbReference type="RuleBase" id="RU000411"/>
    </source>
</evidence>
<dbReference type="Pfam" id="PF00079">
    <property type="entry name" value="Serpin"/>
    <property type="match status" value="1"/>
</dbReference>
<dbReference type="PANTHER" id="PTHR11461:SF211">
    <property type="entry name" value="GH10112P-RELATED"/>
    <property type="match status" value="1"/>
</dbReference>
<dbReference type="SMART" id="SM00093">
    <property type="entry name" value="SERPIN"/>
    <property type="match status" value="1"/>
</dbReference>
<feature type="transmembrane region" description="Helical" evidence="3">
    <location>
        <begin position="21"/>
        <end position="40"/>
    </location>
</feature>
<name>A0AAD4MQA4_9BILA</name>
<dbReference type="Proteomes" id="UP001201812">
    <property type="component" value="Unassembled WGS sequence"/>
</dbReference>
<dbReference type="InterPro" id="IPR000215">
    <property type="entry name" value="Serpin_fam"/>
</dbReference>
<dbReference type="InterPro" id="IPR042178">
    <property type="entry name" value="Serpin_sf_1"/>
</dbReference>
<evidence type="ECO:0000313" key="5">
    <source>
        <dbReference type="EMBL" id="KAI1703374.1"/>
    </source>
</evidence>
<dbReference type="InterPro" id="IPR023795">
    <property type="entry name" value="Serpin_CS"/>
</dbReference>
<dbReference type="PROSITE" id="PS00284">
    <property type="entry name" value="SERPIN"/>
    <property type="match status" value="1"/>
</dbReference>
<sequence>MVEANNDFAATLMKKLTGIKYICISPISISFALALSLAGAKGITEAEIVKLLGKGCSLDEIEAFFVEIKTVFQQLTKLEILHDANRVYYDTTIEILETYKKKVTRLYGVDGYDMLDFRDSDGTAKKINSFVEEITKGNLKDVITANQVRGCKMILLNAIDFRGKWERQFYSGSNIIKEFHLLDGTAKKTEMMTHDIKYMTRKCIPASNYFYCENDEMQRICMRYKNFRLMEDGKSDNEKNVAEKTDVGEISMYIFLPRACKGLPKLLENLNGEKLLKWLRMKPLEDYRRIFPTICDIEIPKFTTRSDIKLNETLEKLGLGHYFKQSADFSGVSNVSLYADSFIHKTYIKADELGTEASAVSYVTFKACGYYQRIPVKVIRKEFHADHPFLYAIVSRKQHVLFIGTVTDVEEKSETEEQFLDKPPVYSALSTYSPTISLSSS</sequence>
<comment type="similarity">
    <text evidence="1 2">Belongs to the serpin family.</text>
</comment>